<feature type="transmembrane region" description="Helical" evidence="2">
    <location>
        <begin position="68"/>
        <end position="92"/>
    </location>
</feature>
<dbReference type="AlphaFoldDB" id="A0A370GDZ4"/>
<dbReference type="InterPro" id="IPR003425">
    <property type="entry name" value="CCB3/YggT"/>
</dbReference>
<comment type="caution">
    <text evidence="3">The sequence shown here is derived from an EMBL/GenBank/DDBJ whole genome shotgun (WGS) entry which is preliminary data.</text>
</comment>
<dbReference type="OrthoDB" id="9806665at2"/>
<keyword evidence="2" id="KW-1133">Transmembrane helix</keyword>
<keyword evidence="2" id="KW-0472">Membrane</keyword>
<feature type="transmembrane region" description="Helical" evidence="2">
    <location>
        <begin position="165"/>
        <end position="189"/>
    </location>
</feature>
<feature type="transmembrane region" description="Helical" evidence="2">
    <location>
        <begin position="6"/>
        <end position="33"/>
    </location>
</feature>
<feature type="transmembrane region" description="Helical" evidence="2">
    <location>
        <begin position="98"/>
        <end position="127"/>
    </location>
</feature>
<name>A0A370GDZ4_9COXI</name>
<protein>
    <submittedName>
        <fullName evidence="3">YggT family protein</fullName>
    </submittedName>
</protein>
<dbReference type="GO" id="GO:0016020">
    <property type="term" value="C:membrane"/>
    <property type="evidence" value="ECO:0007669"/>
    <property type="project" value="InterPro"/>
</dbReference>
<dbReference type="Proteomes" id="UP000254720">
    <property type="component" value="Unassembled WGS sequence"/>
</dbReference>
<evidence type="ECO:0000256" key="2">
    <source>
        <dbReference type="SAM" id="Phobius"/>
    </source>
</evidence>
<keyword evidence="4" id="KW-1185">Reference proteome</keyword>
<dbReference type="PANTHER" id="PTHR33219">
    <property type="entry name" value="YLMG HOMOLOG PROTEIN 2, CHLOROPLASTIC"/>
    <property type="match status" value="1"/>
</dbReference>
<dbReference type="PANTHER" id="PTHR33219:SF14">
    <property type="entry name" value="PROTEIN COFACTOR ASSEMBLY OF COMPLEX C SUBUNIT B CCB3, CHLOROPLASTIC-RELATED"/>
    <property type="match status" value="1"/>
</dbReference>
<evidence type="ECO:0000313" key="4">
    <source>
        <dbReference type="Proteomes" id="UP000254720"/>
    </source>
</evidence>
<keyword evidence="2" id="KW-0812">Transmembrane</keyword>
<organism evidence="3 4">
    <name type="scientific">Aquicella lusitana</name>
    <dbReference type="NCBI Taxonomy" id="254246"/>
    <lineage>
        <taxon>Bacteria</taxon>
        <taxon>Pseudomonadati</taxon>
        <taxon>Pseudomonadota</taxon>
        <taxon>Gammaproteobacteria</taxon>
        <taxon>Legionellales</taxon>
        <taxon>Coxiellaceae</taxon>
        <taxon>Aquicella</taxon>
    </lineage>
</organism>
<comment type="similarity">
    <text evidence="1">Belongs to the YggT family.</text>
</comment>
<proteinExistence type="inferred from homology"/>
<gene>
    <name evidence="3" type="ORF">C8D86_12019</name>
</gene>
<evidence type="ECO:0000256" key="1">
    <source>
        <dbReference type="ARBA" id="ARBA00010894"/>
    </source>
</evidence>
<sequence length="190" mass="21252">MFNTLHTAILFLISTLFDLYLFLLTVRIILVYVGANYFDTITQFVVKLTDVIVRPLRRLIPNIQRIETASIVAVLVLETLKFFLISILSYGMPNPVGLLILAIGDFIKLILVTFFYAIILQVVLSWLQPQSPVNRTLYQFTSPVMRPFQRLIPPISGIDISPIPALIVLQLLIILLANPIMAAGMGVALG</sequence>
<reference evidence="3 4" key="1">
    <citation type="submission" date="2018-07" db="EMBL/GenBank/DDBJ databases">
        <title>Genomic Encyclopedia of Type Strains, Phase IV (KMG-IV): sequencing the most valuable type-strain genomes for metagenomic binning, comparative biology and taxonomic classification.</title>
        <authorList>
            <person name="Goeker M."/>
        </authorList>
    </citation>
    <scope>NUCLEOTIDE SEQUENCE [LARGE SCALE GENOMIC DNA]</scope>
    <source>
        <strain evidence="3 4">DSM 16500</strain>
    </source>
</reference>
<dbReference type="Pfam" id="PF02325">
    <property type="entry name" value="CCB3_YggT"/>
    <property type="match status" value="2"/>
</dbReference>
<dbReference type="EMBL" id="QQAX01000020">
    <property type="protein sequence ID" value="RDI41319.1"/>
    <property type="molecule type" value="Genomic_DNA"/>
</dbReference>
<accession>A0A370GDZ4</accession>
<evidence type="ECO:0000313" key="3">
    <source>
        <dbReference type="EMBL" id="RDI41319.1"/>
    </source>
</evidence>
<dbReference type="RefSeq" id="WP_114834952.1">
    <property type="nucleotide sequence ID" value="NZ_LR699114.1"/>
</dbReference>